<feature type="chain" id="PRO_5005644668" description="Lipoprotein" evidence="1">
    <location>
        <begin position="26"/>
        <end position="96"/>
    </location>
</feature>
<protein>
    <recommendedName>
        <fullName evidence="4">Lipoprotein</fullName>
    </recommendedName>
</protein>
<dbReference type="EMBL" id="LAHO01000001">
    <property type="protein sequence ID" value="KKO47387.1"/>
    <property type="molecule type" value="Genomic_DNA"/>
</dbReference>
<keyword evidence="3" id="KW-1185">Reference proteome</keyword>
<evidence type="ECO:0000256" key="1">
    <source>
        <dbReference type="SAM" id="SignalP"/>
    </source>
</evidence>
<organism evidence="2 3">
    <name type="scientific">Arsukibacterium ikkense</name>
    <dbReference type="NCBI Taxonomy" id="336831"/>
    <lineage>
        <taxon>Bacteria</taxon>
        <taxon>Pseudomonadati</taxon>
        <taxon>Pseudomonadota</taxon>
        <taxon>Gammaproteobacteria</taxon>
        <taxon>Chromatiales</taxon>
        <taxon>Chromatiaceae</taxon>
        <taxon>Arsukibacterium</taxon>
    </lineage>
</organism>
<proteinExistence type="predicted"/>
<dbReference type="AlphaFoldDB" id="A0A0M2V964"/>
<sequence length="96" mass="10313">MKLILLAIGLTSLMLVGCASTDTSAAAENRASRNFDFEVVDDNNQVTHVCRTERSTGSNIGRRNCRTVEQVEADRAQARADLERAQAPLVSPPPGG</sequence>
<dbReference type="STRING" id="336831.WG68_01820"/>
<dbReference type="Proteomes" id="UP000034228">
    <property type="component" value="Unassembled WGS sequence"/>
</dbReference>
<dbReference type="RefSeq" id="WP_046555914.1">
    <property type="nucleotide sequence ID" value="NZ_LAHO01000001.1"/>
</dbReference>
<reference evidence="2 3" key="1">
    <citation type="submission" date="2015-03" db="EMBL/GenBank/DDBJ databases">
        <title>Draft genome sequences of two protease-producing strains of Arsukibacterium isolated from two cold and alkaline environments.</title>
        <authorList>
            <person name="Lylloff J.E."/>
            <person name="Skov L.B."/>
            <person name="Jepsen M."/>
            <person name="Hallin P.F."/>
            <person name="Sorensen S.J."/>
            <person name="Stougaard P."/>
            <person name="Glaring M.A."/>
        </authorList>
    </citation>
    <scope>NUCLEOTIDE SEQUENCE [LARGE SCALE GENOMIC DNA]</scope>
    <source>
        <strain evidence="2 3">GCM72</strain>
    </source>
</reference>
<dbReference type="PROSITE" id="PS51257">
    <property type="entry name" value="PROKAR_LIPOPROTEIN"/>
    <property type="match status" value="1"/>
</dbReference>
<name>A0A0M2V964_9GAMM</name>
<keyword evidence="1" id="KW-0732">Signal</keyword>
<evidence type="ECO:0008006" key="4">
    <source>
        <dbReference type="Google" id="ProtNLM"/>
    </source>
</evidence>
<evidence type="ECO:0000313" key="3">
    <source>
        <dbReference type="Proteomes" id="UP000034228"/>
    </source>
</evidence>
<gene>
    <name evidence="2" type="ORF">WG68_01820</name>
</gene>
<comment type="caution">
    <text evidence="2">The sequence shown here is derived from an EMBL/GenBank/DDBJ whole genome shotgun (WGS) entry which is preliminary data.</text>
</comment>
<evidence type="ECO:0000313" key="2">
    <source>
        <dbReference type="EMBL" id="KKO47387.1"/>
    </source>
</evidence>
<accession>A0A0M2V964</accession>
<feature type="signal peptide" evidence="1">
    <location>
        <begin position="1"/>
        <end position="25"/>
    </location>
</feature>
<dbReference type="OrthoDB" id="6310739at2"/>